<evidence type="ECO:0000256" key="7">
    <source>
        <dbReference type="ARBA" id="ARBA00022946"/>
    </source>
</evidence>
<dbReference type="InterPro" id="IPR002908">
    <property type="entry name" value="Frataxin/CyaY"/>
</dbReference>
<dbReference type="PRINTS" id="PR00904">
    <property type="entry name" value="FRATAXIN"/>
</dbReference>
<keyword evidence="10" id="KW-0406">Ion transport</keyword>
<dbReference type="PROSITE" id="PS50810">
    <property type="entry name" value="FRATAXIN_2"/>
    <property type="match status" value="1"/>
</dbReference>
<dbReference type="GO" id="GO:0004322">
    <property type="term" value="F:ferroxidase activity"/>
    <property type="evidence" value="ECO:0007669"/>
    <property type="project" value="UniProtKB-EC"/>
</dbReference>
<dbReference type="GO" id="GO:0016226">
    <property type="term" value="P:iron-sulfur cluster assembly"/>
    <property type="evidence" value="ECO:0007669"/>
    <property type="project" value="InterPro"/>
</dbReference>
<dbReference type="PANTHER" id="PTHR16821">
    <property type="entry name" value="FRATAXIN"/>
    <property type="match status" value="1"/>
</dbReference>
<dbReference type="AlphaFoldDB" id="A0A2G8K6R6"/>
<dbReference type="GO" id="GO:0051537">
    <property type="term" value="F:2 iron, 2 sulfur cluster binding"/>
    <property type="evidence" value="ECO:0007669"/>
    <property type="project" value="TreeGrafter"/>
</dbReference>
<dbReference type="FunFam" id="3.30.920.10:FF:000002">
    <property type="entry name" value="Frataxin, mitochondrial"/>
    <property type="match status" value="1"/>
</dbReference>
<dbReference type="NCBIfam" id="TIGR03421">
    <property type="entry name" value="FeS_CyaY"/>
    <property type="match status" value="1"/>
</dbReference>
<evidence type="ECO:0000256" key="10">
    <source>
        <dbReference type="ARBA" id="ARBA00023065"/>
    </source>
</evidence>
<keyword evidence="8" id="KW-0560">Oxidoreductase</keyword>
<evidence type="ECO:0000256" key="11">
    <source>
        <dbReference type="ARBA" id="ARBA00023128"/>
    </source>
</evidence>
<dbReference type="STRING" id="307972.A0A2G8K6R6"/>
<dbReference type="SMART" id="SM01219">
    <property type="entry name" value="Frataxin_Cyay"/>
    <property type="match status" value="1"/>
</dbReference>
<dbReference type="EC" id="1.16.3.1" evidence="3"/>
<dbReference type="GO" id="GO:0034986">
    <property type="term" value="F:iron chaperone activity"/>
    <property type="evidence" value="ECO:0007669"/>
    <property type="project" value="TreeGrafter"/>
</dbReference>
<dbReference type="InterPro" id="IPR017789">
    <property type="entry name" value="Frataxin"/>
</dbReference>
<keyword evidence="6" id="KW-0410">Iron transport</keyword>
<dbReference type="GO" id="GO:0008198">
    <property type="term" value="F:ferrous iron binding"/>
    <property type="evidence" value="ECO:0007669"/>
    <property type="project" value="TreeGrafter"/>
</dbReference>
<evidence type="ECO:0000256" key="3">
    <source>
        <dbReference type="ARBA" id="ARBA00013107"/>
    </source>
</evidence>
<reference evidence="14 15" key="1">
    <citation type="journal article" date="2017" name="PLoS Biol.">
        <title>The sea cucumber genome provides insights into morphological evolution and visceral regeneration.</title>
        <authorList>
            <person name="Zhang X."/>
            <person name="Sun L."/>
            <person name="Yuan J."/>
            <person name="Sun Y."/>
            <person name="Gao Y."/>
            <person name="Zhang L."/>
            <person name="Li S."/>
            <person name="Dai H."/>
            <person name="Hamel J.F."/>
            <person name="Liu C."/>
            <person name="Yu Y."/>
            <person name="Liu S."/>
            <person name="Lin W."/>
            <person name="Guo K."/>
            <person name="Jin S."/>
            <person name="Xu P."/>
            <person name="Storey K.B."/>
            <person name="Huan P."/>
            <person name="Zhang T."/>
            <person name="Zhou Y."/>
            <person name="Zhang J."/>
            <person name="Lin C."/>
            <person name="Li X."/>
            <person name="Xing L."/>
            <person name="Huo D."/>
            <person name="Sun M."/>
            <person name="Wang L."/>
            <person name="Mercier A."/>
            <person name="Li F."/>
            <person name="Yang H."/>
            <person name="Xiang J."/>
        </authorList>
    </citation>
    <scope>NUCLEOTIDE SEQUENCE [LARGE SCALE GENOMIC DNA]</scope>
    <source>
        <strain evidence="14">Shaxun</strain>
        <tissue evidence="14">Muscle</tissue>
    </source>
</reference>
<evidence type="ECO:0000256" key="5">
    <source>
        <dbReference type="ARBA" id="ARBA00022448"/>
    </source>
</evidence>
<evidence type="ECO:0000256" key="2">
    <source>
        <dbReference type="ARBA" id="ARBA00008183"/>
    </source>
</evidence>
<comment type="caution">
    <text evidence="14">The sequence shown here is derived from an EMBL/GenBank/DDBJ whole genome shotgun (WGS) entry which is preliminary data.</text>
</comment>
<dbReference type="NCBIfam" id="TIGR03422">
    <property type="entry name" value="mito_frataxin"/>
    <property type="match status" value="1"/>
</dbReference>
<dbReference type="EMBL" id="MRZV01000831">
    <property type="protein sequence ID" value="PIK43706.1"/>
    <property type="molecule type" value="Genomic_DNA"/>
</dbReference>
<dbReference type="GO" id="GO:0006783">
    <property type="term" value="P:heme biosynthetic process"/>
    <property type="evidence" value="ECO:0007669"/>
    <property type="project" value="UniProtKB-KW"/>
</dbReference>
<dbReference type="PROSITE" id="PS01344">
    <property type="entry name" value="FRATAXIN_1"/>
    <property type="match status" value="1"/>
</dbReference>
<dbReference type="OrthoDB" id="1897642at2759"/>
<accession>A0A2G8K6R6</accession>
<protein>
    <recommendedName>
        <fullName evidence="3">ferroxidase</fullName>
        <ecNumber evidence="3">1.16.3.1</ecNumber>
    </recommendedName>
</protein>
<dbReference type="SUPFAM" id="SSF55387">
    <property type="entry name" value="Frataxin/Nqo15-like"/>
    <property type="match status" value="1"/>
</dbReference>
<evidence type="ECO:0000256" key="1">
    <source>
        <dbReference type="ARBA" id="ARBA00004173"/>
    </source>
</evidence>
<proteinExistence type="inferred from homology"/>
<name>A0A2G8K6R6_STIJA</name>
<sequence length="176" mass="20283">MSRCPLYLSNHHQHISNHAASFKRKNQNEIHSVAKHVSFQLIRSPISRHFATDDEGELGHVQYERLVSDALENLTDYFESFDELENCPEDYDVQYADGVLTVSLGSQHGTYVINKQTPNKQIWLSSPASGPKRYDFQEGRWVYSHDGQALHDLLSEEISAIFQQTLDFTELEKESR</sequence>
<evidence type="ECO:0000256" key="8">
    <source>
        <dbReference type="ARBA" id="ARBA00023002"/>
    </source>
</evidence>
<dbReference type="GO" id="GO:0008199">
    <property type="term" value="F:ferric iron binding"/>
    <property type="evidence" value="ECO:0007669"/>
    <property type="project" value="InterPro"/>
</dbReference>
<dbReference type="GO" id="GO:0006826">
    <property type="term" value="P:iron ion transport"/>
    <property type="evidence" value="ECO:0007669"/>
    <property type="project" value="UniProtKB-KW"/>
</dbReference>
<comment type="similarity">
    <text evidence="2">Belongs to the frataxin family.</text>
</comment>
<dbReference type="Pfam" id="PF01491">
    <property type="entry name" value="Frataxin_Cyay"/>
    <property type="match status" value="1"/>
</dbReference>
<comment type="subcellular location">
    <subcellularLocation>
        <location evidence="1">Mitochondrion</location>
    </subcellularLocation>
</comment>
<keyword evidence="4" id="KW-0409">Iron storage</keyword>
<dbReference type="GO" id="GO:0005739">
    <property type="term" value="C:mitochondrion"/>
    <property type="evidence" value="ECO:0007669"/>
    <property type="project" value="UniProtKB-SubCell"/>
</dbReference>
<dbReference type="InterPro" id="IPR036524">
    <property type="entry name" value="Frataxin/CyaY_sf"/>
</dbReference>
<evidence type="ECO:0000256" key="6">
    <source>
        <dbReference type="ARBA" id="ARBA00022496"/>
    </source>
</evidence>
<dbReference type="SMR" id="A0A2G8K6R6"/>
<evidence type="ECO:0000256" key="13">
    <source>
        <dbReference type="ARBA" id="ARBA00047990"/>
    </source>
</evidence>
<dbReference type="InterPro" id="IPR020895">
    <property type="entry name" value="Frataxin_CS"/>
</dbReference>
<evidence type="ECO:0000313" key="14">
    <source>
        <dbReference type="EMBL" id="PIK43706.1"/>
    </source>
</evidence>
<organism evidence="14 15">
    <name type="scientific">Stichopus japonicus</name>
    <name type="common">Sea cucumber</name>
    <dbReference type="NCBI Taxonomy" id="307972"/>
    <lineage>
        <taxon>Eukaryota</taxon>
        <taxon>Metazoa</taxon>
        <taxon>Echinodermata</taxon>
        <taxon>Eleutherozoa</taxon>
        <taxon>Echinozoa</taxon>
        <taxon>Holothuroidea</taxon>
        <taxon>Aspidochirotacea</taxon>
        <taxon>Aspidochirotida</taxon>
        <taxon>Stichopodidae</taxon>
        <taxon>Apostichopus</taxon>
    </lineage>
</organism>
<keyword evidence="15" id="KW-1185">Reference proteome</keyword>
<dbReference type="Proteomes" id="UP000230750">
    <property type="component" value="Unassembled WGS sequence"/>
</dbReference>
<comment type="catalytic activity">
    <reaction evidence="13">
        <text>4 Fe(2+) + O2 + 4 H(+) = 4 Fe(3+) + 2 H2O</text>
        <dbReference type="Rhea" id="RHEA:11148"/>
        <dbReference type="ChEBI" id="CHEBI:15377"/>
        <dbReference type="ChEBI" id="CHEBI:15378"/>
        <dbReference type="ChEBI" id="CHEBI:15379"/>
        <dbReference type="ChEBI" id="CHEBI:29033"/>
        <dbReference type="ChEBI" id="CHEBI:29034"/>
        <dbReference type="EC" id="1.16.3.1"/>
    </reaction>
</comment>
<keyword evidence="11" id="KW-0496">Mitochondrion</keyword>
<keyword evidence="9" id="KW-0408">Iron</keyword>
<dbReference type="PANTHER" id="PTHR16821:SF2">
    <property type="entry name" value="FRATAXIN, MITOCHONDRIAL"/>
    <property type="match status" value="1"/>
</dbReference>
<keyword evidence="12" id="KW-0350">Heme biosynthesis</keyword>
<dbReference type="Gene3D" id="3.30.920.10">
    <property type="entry name" value="Frataxin/CyaY"/>
    <property type="match status" value="1"/>
</dbReference>
<evidence type="ECO:0000256" key="9">
    <source>
        <dbReference type="ARBA" id="ARBA00023004"/>
    </source>
</evidence>
<evidence type="ECO:0000256" key="12">
    <source>
        <dbReference type="ARBA" id="ARBA00023133"/>
    </source>
</evidence>
<dbReference type="CDD" id="cd00503">
    <property type="entry name" value="Frataxin"/>
    <property type="match status" value="1"/>
</dbReference>
<evidence type="ECO:0000313" key="15">
    <source>
        <dbReference type="Proteomes" id="UP000230750"/>
    </source>
</evidence>
<gene>
    <name evidence="14" type="ORF">BSL78_19440</name>
</gene>
<keyword evidence="5" id="KW-0813">Transport</keyword>
<dbReference type="GO" id="GO:0006879">
    <property type="term" value="P:intracellular iron ion homeostasis"/>
    <property type="evidence" value="ECO:0007669"/>
    <property type="project" value="UniProtKB-KW"/>
</dbReference>
<keyword evidence="7" id="KW-0809">Transit peptide</keyword>
<evidence type="ECO:0000256" key="4">
    <source>
        <dbReference type="ARBA" id="ARBA00022434"/>
    </source>
</evidence>